<evidence type="ECO:0000313" key="1">
    <source>
        <dbReference type="EMBL" id="KAA8900682.1"/>
    </source>
</evidence>
<dbReference type="AlphaFoldDB" id="A0A642UK85"/>
<accession>A0A642UK85</accession>
<comment type="caution">
    <text evidence="1">The sequence shown here is derived from an EMBL/GenBank/DDBJ whole genome shotgun (WGS) entry which is preliminary data.</text>
</comment>
<dbReference type="RefSeq" id="XP_034011501.1">
    <property type="nucleotide sequence ID" value="XM_034156451.1"/>
</dbReference>
<organism evidence="1 2">
    <name type="scientific">Diutina rugosa</name>
    <name type="common">Yeast</name>
    <name type="synonym">Candida rugosa</name>
    <dbReference type="NCBI Taxonomy" id="5481"/>
    <lineage>
        <taxon>Eukaryota</taxon>
        <taxon>Fungi</taxon>
        <taxon>Dikarya</taxon>
        <taxon>Ascomycota</taxon>
        <taxon>Saccharomycotina</taxon>
        <taxon>Pichiomycetes</taxon>
        <taxon>Debaryomycetaceae</taxon>
        <taxon>Diutina</taxon>
    </lineage>
</organism>
<dbReference type="VEuPathDB" id="FungiDB:DIURU_003664"/>
<evidence type="ECO:0000313" key="2">
    <source>
        <dbReference type="Proteomes" id="UP000449547"/>
    </source>
</evidence>
<dbReference type="EMBL" id="SWFT01000107">
    <property type="protein sequence ID" value="KAA8900682.1"/>
    <property type="molecule type" value="Genomic_DNA"/>
</dbReference>
<name>A0A642UK85_DIURU</name>
<reference evidence="1 2" key="1">
    <citation type="submission" date="2019-07" db="EMBL/GenBank/DDBJ databases">
        <title>Genome assembly of two rare yeast pathogens: Diutina rugosa and Trichomonascus ciferrii.</title>
        <authorList>
            <person name="Mixao V."/>
            <person name="Saus E."/>
            <person name="Hansen A."/>
            <person name="Lass-Flor C."/>
            <person name="Gabaldon T."/>
        </authorList>
    </citation>
    <scope>NUCLEOTIDE SEQUENCE [LARGE SCALE GENOMIC DNA]</scope>
    <source>
        <strain evidence="1 2">CBS 613</strain>
    </source>
</reference>
<protein>
    <submittedName>
        <fullName evidence="1">Uncharacterized protein</fullName>
    </submittedName>
</protein>
<dbReference type="Proteomes" id="UP000449547">
    <property type="component" value="Unassembled WGS sequence"/>
</dbReference>
<dbReference type="GeneID" id="54782315"/>
<sequence>MSVQQPGQSAIGRFLSSLPSSQDRRCVTNYIAMPRESEKAKRSCAVEAGDKLLNASNLTSKQLESYERIMAFYEESTFMNKVTPQTASHRHLQPEQVIETQETLLSFDLKLLDKRRTFLKVVKHSLQGHQELDSIVEEYSGLFRLLYDQHMQLMKSTMLALSLNPNTTVVGLSGSIIKLLVKIESRHEILSLNFSIGEFTRCVDDERTL</sequence>
<proteinExistence type="predicted"/>
<keyword evidence="2" id="KW-1185">Reference proteome</keyword>
<gene>
    <name evidence="1" type="ORF">DIURU_003664</name>
</gene>